<organism evidence="1 2">
    <name type="scientific">Rhynchophorus ferrugineus</name>
    <name type="common">Red palm weevil</name>
    <name type="synonym">Curculio ferrugineus</name>
    <dbReference type="NCBI Taxonomy" id="354439"/>
    <lineage>
        <taxon>Eukaryota</taxon>
        <taxon>Metazoa</taxon>
        <taxon>Ecdysozoa</taxon>
        <taxon>Arthropoda</taxon>
        <taxon>Hexapoda</taxon>
        <taxon>Insecta</taxon>
        <taxon>Pterygota</taxon>
        <taxon>Neoptera</taxon>
        <taxon>Endopterygota</taxon>
        <taxon>Coleoptera</taxon>
        <taxon>Polyphaga</taxon>
        <taxon>Cucujiformia</taxon>
        <taxon>Curculionidae</taxon>
        <taxon>Dryophthorinae</taxon>
        <taxon>Rhynchophorus</taxon>
    </lineage>
</organism>
<gene>
    <name evidence="1" type="ORF">GWI33_005159</name>
</gene>
<sequence length="293" mass="33191">MSPAIRRSVMNIQLNQDTKTFAGRNVSYTGTVKKKNINVLLLGDTGEEKSIFINSIFNYLECGNFYDTERGKLTIVTPTEFTMSDNNGNIKTIHVRTTDNRSQLFGPGDVPTQFRSFVLNSGGYKIRLIDTPGMGDTGDINQDKIICENILTYISGLCELHAICYLCKPQQADAIPYISQIINNLHGDILSNFVFVFTGIQAKNYIASQTIQMSNWVAAQSSDKSAYFKFGLNNNKFCFENESFRYLAAIQQGVQLSTEVRQKAITSWNHDQSEFFRYDNLFIVFLILHVQKK</sequence>
<evidence type="ECO:0000313" key="2">
    <source>
        <dbReference type="Proteomes" id="UP000625711"/>
    </source>
</evidence>
<evidence type="ECO:0000313" key="1">
    <source>
        <dbReference type="EMBL" id="KAF7281101.1"/>
    </source>
</evidence>
<accession>A0A834MGA0</accession>
<protein>
    <recommendedName>
        <fullName evidence="3">G domain-containing protein</fullName>
    </recommendedName>
</protein>
<evidence type="ECO:0008006" key="3">
    <source>
        <dbReference type="Google" id="ProtNLM"/>
    </source>
</evidence>
<dbReference type="OrthoDB" id="2386367at2759"/>
<dbReference type="AlphaFoldDB" id="A0A834MGA0"/>
<dbReference type="InterPro" id="IPR027417">
    <property type="entry name" value="P-loop_NTPase"/>
</dbReference>
<dbReference type="PANTHER" id="PTHR32046">
    <property type="entry name" value="G DOMAIN-CONTAINING PROTEIN"/>
    <property type="match status" value="1"/>
</dbReference>
<comment type="caution">
    <text evidence="1">The sequence shown here is derived from an EMBL/GenBank/DDBJ whole genome shotgun (WGS) entry which is preliminary data.</text>
</comment>
<dbReference type="SUPFAM" id="SSF52540">
    <property type="entry name" value="P-loop containing nucleoside triphosphate hydrolases"/>
    <property type="match status" value="1"/>
</dbReference>
<keyword evidence="2" id="KW-1185">Reference proteome</keyword>
<dbReference type="EMBL" id="JAACXV010000259">
    <property type="protein sequence ID" value="KAF7281101.1"/>
    <property type="molecule type" value="Genomic_DNA"/>
</dbReference>
<proteinExistence type="predicted"/>
<dbReference type="Proteomes" id="UP000625711">
    <property type="component" value="Unassembled WGS sequence"/>
</dbReference>
<dbReference type="PANTHER" id="PTHR32046:SF11">
    <property type="entry name" value="IMMUNE-ASSOCIATED NUCLEOTIDE-BINDING PROTEIN 10-LIKE"/>
    <property type="match status" value="1"/>
</dbReference>
<name>A0A834MGA0_RHYFE</name>
<reference evidence="1" key="1">
    <citation type="submission" date="2020-08" db="EMBL/GenBank/DDBJ databases">
        <title>Genome sequencing and assembly of the red palm weevil Rhynchophorus ferrugineus.</title>
        <authorList>
            <person name="Dias G.B."/>
            <person name="Bergman C.M."/>
            <person name="Manee M."/>
        </authorList>
    </citation>
    <scope>NUCLEOTIDE SEQUENCE</scope>
    <source>
        <strain evidence="1">AA-2017</strain>
        <tissue evidence="1">Whole larva</tissue>
    </source>
</reference>
<dbReference type="Gene3D" id="3.40.50.300">
    <property type="entry name" value="P-loop containing nucleotide triphosphate hydrolases"/>
    <property type="match status" value="1"/>
</dbReference>